<feature type="transmembrane region" description="Helical" evidence="1">
    <location>
        <begin position="30"/>
        <end position="49"/>
    </location>
</feature>
<proteinExistence type="predicted"/>
<organism evidence="2">
    <name type="scientific">Arundo donax</name>
    <name type="common">Giant reed</name>
    <name type="synonym">Donax arundinaceus</name>
    <dbReference type="NCBI Taxonomy" id="35708"/>
    <lineage>
        <taxon>Eukaryota</taxon>
        <taxon>Viridiplantae</taxon>
        <taxon>Streptophyta</taxon>
        <taxon>Embryophyta</taxon>
        <taxon>Tracheophyta</taxon>
        <taxon>Spermatophyta</taxon>
        <taxon>Magnoliopsida</taxon>
        <taxon>Liliopsida</taxon>
        <taxon>Poales</taxon>
        <taxon>Poaceae</taxon>
        <taxon>PACMAD clade</taxon>
        <taxon>Arundinoideae</taxon>
        <taxon>Arundineae</taxon>
        <taxon>Arundo</taxon>
    </lineage>
</organism>
<reference evidence="2" key="1">
    <citation type="submission" date="2014-09" db="EMBL/GenBank/DDBJ databases">
        <authorList>
            <person name="Magalhaes I.L.F."/>
            <person name="Oliveira U."/>
            <person name="Santos F.R."/>
            <person name="Vidigal T.H.D.A."/>
            <person name="Brescovit A.D."/>
            <person name="Santos A.J."/>
        </authorList>
    </citation>
    <scope>NUCLEOTIDE SEQUENCE</scope>
    <source>
        <tissue evidence="2">Shoot tissue taken approximately 20 cm above the soil surface</tissue>
    </source>
</reference>
<keyword evidence="1" id="KW-0472">Membrane</keyword>
<name>A0A0A9G992_ARUDO</name>
<dbReference type="AlphaFoldDB" id="A0A0A9G992"/>
<keyword evidence="1" id="KW-1133">Transmembrane helix</keyword>
<protein>
    <submittedName>
        <fullName evidence="2">RECQI1</fullName>
    </submittedName>
</protein>
<evidence type="ECO:0000256" key="1">
    <source>
        <dbReference type="SAM" id="Phobius"/>
    </source>
</evidence>
<reference evidence="2" key="2">
    <citation type="journal article" date="2015" name="Data Brief">
        <title>Shoot transcriptome of the giant reed, Arundo donax.</title>
        <authorList>
            <person name="Barrero R.A."/>
            <person name="Guerrero F.D."/>
            <person name="Moolhuijzen P."/>
            <person name="Goolsby J.A."/>
            <person name="Tidwell J."/>
            <person name="Bellgard S.E."/>
            <person name="Bellgard M.I."/>
        </authorList>
    </citation>
    <scope>NUCLEOTIDE SEQUENCE</scope>
    <source>
        <tissue evidence="2">Shoot tissue taken approximately 20 cm above the soil surface</tissue>
    </source>
</reference>
<evidence type="ECO:0000313" key="2">
    <source>
        <dbReference type="EMBL" id="JAE17273.1"/>
    </source>
</evidence>
<sequence length="56" mass="6668">MVKELLWTAIHSESQTHLVIMLPIIWRPSIFFWMIQILKWAIIVTILSVSRGRHNL</sequence>
<dbReference type="EMBL" id="GBRH01180623">
    <property type="protein sequence ID" value="JAE17273.1"/>
    <property type="molecule type" value="Transcribed_RNA"/>
</dbReference>
<accession>A0A0A9G992</accession>
<keyword evidence="1" id="KW-0812">Transmembrane</keyword>